<name>N9WP82_CLOIN</name>
<reference evidence="1 2" key="1">
    <citation type="submission" date="2013-01" db="EMBL/GenBank/DDBJ databases">
        <title>The Genome Sequence of Clostridium innocuum 2959.</title>
        <authorList>
            <consortium name="The Broad Institute Genome Sequencing Platform"/>
            <person name="Earl A."/>
            <person name="Ward D."/>
            <person name="Feldgarden M."/>
            <person name="Gevers D."/>
            <person name="Courvalin P."/>
            <person name="Lambert T."/>
            <person name="Walker B."/>
            <person name="Young S.K."/>
            <person name="Zeng Q."/>
            <person name="Gargeya S."/>
            <person name="Fitzgerald M."/>
            <person name="Haas B."/>
            <person name="Abouelleil A."/>
            <person name="Alvarado L."/>
            <person name="Arachchi H.M."/>
            <person name="Berlin A.M."/>
            <person name="Chapman S.B."/>
            <person name="Dewar J."/>
            <person name="Goldberg J."/>
            <person name="Griggs A."/>
            <person name="Gujja S."/>
            <person name="Hansen M."/>
            <person name="Howarth C."/>
            <person name="Imamovic A."/>
            <person name="Larimer J."/>
            <person name="McCowan C."/>
            <person name="Murphy C."/>
            <person name="Neiman D."/>
            <person name="Pearson M."/>
            <person name="Priest M."/>
            <person name="Roberts A."/>
            <person name="Saif S."/>
            <person name="Shea T."/>
            <person name="Sisk P."/>
            <person name="Sykes S."/>
            <person name="Wortman J."/>
            <person name="Nusbaum C."/>
            <person name="Birren B."/>
        </authorList>
    </citation>
    <scope>NUCLEOTIDE SEQUENCE [LARGE SCALE GENOMIC DNA]</scope>
    <source>
        <strain evidence="1 2">2959</strain>
    </source>
</reference>
<proteinExistence type="predicted"/>
<organism evidence="1 2">
    <name type="scientific">[Clostridium] innocuum 2959</name>
    <dbReference type="NCBI Taxonomy" id="999413"/>
    <lineage>
        <taxon>Bacteria</taxon>
        <taxon>Bacillati</taxon>
        <taxon>Bacillota</taxon>
        <taxon>Clostridia</taxon>
        <taxon>Eubacteriales</taxon>
        <taxon>Clostridiaceae</taxon>
        <taxon>Clostridium</taxon>
    </lineage>
</organism>
<keyword evidence="2" id="KW-1185">Reference proteome</keyword>
<dbReference type="AlphaFoldDB" id="N9WP82"/>
<evidence type="ECO:0000313" key="2">
    <source>
        <dbReference type="Proteomes" id="UP000013051"/>
    </source>
</evidence>
<protein>
    <submittedName>
        <fullName evidence="1">Uncharacterized protein</fullName>
    </submittedName>
</protein>
<dbReference type="Proteomes" id="UP000013051">
    <property type="component" value="Unassembled WGS sequence"/>
</dbReference>
<accession>N9WP82</accession>
<comment type="caution">
    <text evidence="1">The sequence shown here is derived from an EMBL/GenBank/DDBJ whole genome shotgun (WGS) entry which is preliminary data.</text>
</comment>
<dbReference type="HOGENOM" id="CLU_3373012_0_0_9"/>
<gene>
    <name evidence="1" type="ORF">HMPREF1094_02932</name>
</gene>
<evidence type="ECO:0000313" key="1">
    <source>
        <dbReference type="EMBL" id="ENY85241.1"/>
    </source>
</evidence>
<dbReference type="EMBL" id="AGYV01000006">
    <property type="protein sequence ID" value="ENY85241.1"/>
    <property type="molecule type" value="Genomic_DNA"/>
</dbReference>
<sequence>MESFQEWLDFVLDMPLPDDSAAVNFNLCEQEEKI</sequence>